<name>A0A9Q0CN43_9POAL</name>
<protein>
    <recommendedName>
        <fullName evidence="3">RING-type domain-containing protein</fullName>
    </recommendedName>
</protein>
<keyword evidence="1" id="KW-0863">Zinc-finger</keyword>
<feature type="region of interest" description="Disordered" evidence="2">
    <location>
        <begin position="1"/>
        <end position="21"/>
    </location>
</feature>
<gene>
    <name evidence="4" type="ORF">LUZ63_005571</name>
</gene>
<dbReference type="GO" id="GO:0006511">
    <property type="term" value="P:ubiquitin-dependent protein catabolic process"/>
    <property type="evidence" value="ECO:0007669"/>
    <property type="project" value="TreeGrafter"/>
</dbReference>
<dbReference type="AlphaFoldDB" id="A0A9Q0CN43"/>
<dbReference type="GO" id="GO:0008270">
    <property type="term" value="F:zinc ion binding"/>
    <property type="evidence" value="ECO:0007669"/>
    <property type="project" value="UniProtKB-KW"/>
</dbReference>
<dbReference type="SMART" id="SM00184">
    <property type="entry name" value="RING"/>
    <property type="match status" value="1"/>
</dbReference>
<keyword evidence="5" id="KW-1185">Reference proteome</keyword>
<organism evidence="4 5">
    <name type="scientific">Rhynchospora breviuscula</name>
    <dbReference type="NCBI Taxonomy" id="2022672"/>
    <lineage>
        <taxon>Eukaryota</taxon>
        <taxon>Viridiplantae</taxon>
        <taxon>Streptophyta</taxon>
        <taxon>Embryophyta</taxon>
        <taxon>Tracheophyta</taxon>
        <taxon>Spermatophyta</taxon>
        <taxon>Magnoliopsida</taxon>
        <taxon>Liliopsida</taxon>
        <taxon>Poales</taxon>
        <taxon>Cyperaceae</taxon>
        <taxon>Cyperoideae</taxon>
        <taxon>Rhynchosporeae</taxon>
        <taxon>Rhynchospora</taxon>
    </lineage>
</organism>
<feature type="domain" description="RING-type" evidence="3">
    <location>
        <begin position="184"/>
        <end position="225"/>
    </location>
</feature>
<dbReference type="PANTHER" id="PTHR22765:SF272">
    <property type="entry name" value="E3 UBIQUITIN-PROTEIN LIGASE PRAJA-2"/>
    <property type="match status" value="1"/>
</dbReference>
<reference evidence="4" key="1">
    <citation type="journal article" date="2022" name="Cell">
        <title>Repeat-based holocentromeres influence genome architecture and karyotype evolution.</title>
        <authorList>
            <person name="Hofstatter P.G."/>
            <person name="Thangavel G."/>
            <person name="Lux T."/>
            <person name="Neumann P."/>
            <person name="Vondrak T."/>
            <person name="Novak P."/>
            <person name="Zhang M."/>
            <person name="Costa L."/>
            <person name="Castellani M."/>
            <person name="Scott A."/>
            <person name="Toegelov H."/>
            <person name="Fuchs J."/>
            <person name="Mata-Sucre Y."/>
            <person name="Dias Y."/>
            <person name="Vanzela A.L.L."/>
            <person name="Huettel B."/>
            <person name="Almeida C.C.S."/>
            <person name="Simkova H."/>
            <person name="Souza G."/>
            <person name="Pedrosa-Harand A."/>
            <person name="Macas J."/>
            <person name="Mayer K.F.X."/>
            <person name="Houben A."/>
            <person name="Marques A."/>
        </authorList>
    </citation>
    <scope>NUCLEOTIDE SEQUENCE</scope>
    <source>
        <strain evidence="4">RhyBre1mFocal</strain>
    </source>
</reference>
<keyword evidence="1" id="KW-0479">Metal-binding</keyword>
<dbReference type="EMBL" id="JAMQYH010000002">
    <property type="protein sequence ID" value="KAJ1697059.1"/>
    <property type="molecule type" value="Genomic_DNA"/>
</dbReference>
<dbReference type="InterPro" id="IPR013083">
    <property type="entry name" value="Znf_RING/FYVE/PHD"/>
</dbReference>
<evidence type="ECO:0000256" key="2">
    <source>
        <dbReference type="SAM" id="MobiDB-lite"/>
    </source>
</evidence>
<proteinExistence type="predicted"/>
<comment type="caution">
    <text evidence="4">The sequence shown here is derived from an EMBL/GenBank/DDBJ whole genome shotgun (WGS) entry which is preliminary data.</text>
</comment>
<evidence type="ECO:0000313" key="5">
    <source>
        <dbReference type="Proteomes" id="UP001151287"/>
    </source>
</evidence>
<evidence type="ECO:0000256" key="1">
    <source>
        <dbReference type="PROSITE-ProRule" id="PRU00175"/>
    </source>
</evidence>
<evidence type="ECO:0000313" key="4">
    <source>
        <dbReference type="EMBL" id="KAJ1697059.1"/>
    </source>
</evidence>
<dbReference type="Pfam" id="PF13639">
    <property type="entry name" value="zf-RING_2"/>
    <property type="match status" value="1"/>
</dbReference>
<dbReference type="PROSITE" id="PS50089">
    <property type="entry name" value="ZF_RING_2"/>
    <property type="match status" value="1"/>
</dbReference>
<dbReference type="InterPro" id="IPR001841">
    <property type="entry name" value="Znf_RING"/>
</dbReference>
<evidence type="ECO:0000259" key="3">
    <source>
        <dbReference type="PROSITE" id="PS50089"/>
    </source>
</evidence>
<accession>A0A9Q0CN43</accession>
<dbReference type="SUPFAM" id="SSF57850">
    <property type="entry name" value="RING/U-box"/>
    <property type="match status" value="1"/>
</dbReference>
<dbReference type="InterPro" id="IPR051826">
    <property type="entry name" value="E3_ubiquitin-ligase_domain"/>
</dbReference>
<sequence length="305" mass="34390">MISNRSRFSDRSDDGAEYDGSQNWVTRVPRPLYHSMGEDGGLYPWRLFEERVRTGPFGLSRFPLQPFSPVRVLIVDGGTVTTGSSNTRNRSNNNDSINPRLLQFIQNSPPRIRNEWNVWTITEASEPEDPGLTETEFKAAMKRLKKQVYQAPKKPQRRGLFGSTRNAKNEVDVERVGEGDGRDCTICLEAFVPNEHVLVTPCKHMFHNDCITPWVKSHGKCPICRFAFCERTQSGGLPTNYNYNNGGIPRAGNDNNFNGNNNNRRVSMAEVEAGEAELAAELFALIRAMEEAFNYVTLARAITLD</sequence>
<dbReference type="OrthoDB" id="8062037at2759"/>
<dbReference type="PANTHER" id="PTHR22765">
    <property type="entry name" value="RING FINGER AND PROTEASE ASSOCIATED DOMAIN-CONTAINING"/>
    <property type="match status" value="1"/>
</dbReference>
<dbReference type="Proteomes" id="UP001151287">
    <property type="component" value="Unassembled WGS sequence"/>
</dbReference>
<dbReference type="GO" id="GO:0061630">
    <property type="term" value="F:ubiquitin protein ligase activity"/>
    <property type="evidence" value="ECO:0007669"/>
    <property type="project" value="TreeGrafter"/>
</dbReference>
<dbReference type="Gene3D" id="3.30.40.10">
    <property type="entry name" value="Zinc/RING finger domain, C3HC4 (zinc finger)"/>
    <property type="match status" value="1"/>
</dbReference>
<keyword evidence="1" id="KW-0862">Zinc</keyword>